<dbReference type="EMBL" id="NTKD01000023">
    <property type="protein sequence ID" value="PDH39541.1"/>
    <property type="molecule type" value="Genomic_DNA"/>
</dbReference>
<sequence length="279" mass="31322">MVSTVETETAEDVIIDGINITERIAEIQDVGYTVVPDFISQEEIAKIRHSFDTEVPMTEMRAIGVTTGKTMRAHNLLAKTRAVDYLFLDERVRGIVDGVLGGLAHINVTTLFNVLAGEEKMYLHPDDGLWPIPRPHPTFLCNALIALDDFDEENGATYVVPNSHKNPKAPSQEDGVQVPMKSGSALFWDGGLWHGGGPNVSKDRERLGFFMSHQVWYLRPQENQLLAVPRDVAKKMPRKLQRLLGYHRFGLGVDGRDPVDVLQDEIYVHESARVAWRPE</sequence>
<reference evidence="2 3" key="1">
    <citation type="submission" date="2017-08" db="EMBL/GenBank/DDBJ databases">
        <title>Fine stratification of microbial communities through a metagenomic profile of the photic zone.</title>
        <authorList>
            <person name="Haro-Moreno J.M."/>
            <person name="Lopez-Perez M."/>
            <person name="De La Torre J."/>
            <person name="Picazo A."/>
            <person name="Camacho A."/>
            <person name="Rodriguez-Valera F."/>
        </authorList>
    </citation>
    <scope>NUCLEOTIDE SEQUENCE [LARGE SCALE GENOMIC DNA]</scope>
    <source>
        <strain evidence="2">MED-G24</strain>
    </source>
</reference>
<dbReference type="Gene3D" id="2.60.120.620">
    <property type="entry name" value="q2cbj1_9rhob like domain"/>
    <property type="match status" value="1"/>
</dbReference>
<evidence type="ECO:0008006" key="4">
    <source>
        <dbReference type="Google" id="ProtNLM"/>
    </source>
</evidence>
<dbReference type="Pfam" id="PF05721">
    <property type="entry name" value="PhyH"/>
    <property type="match status" value="1"/>
</dbReference>
<protein>
    <recommendedName>
        <fullName evidence="4">Phytanoyl-CoA dioxygenase</fullName>
    </recommendedName>
</protein>
<evidence type="ECO:0000256" key="1">
    <source>
        <dbReference type="ARBA" id="ARBA00001954"/>
    </source>
</evidence>
<dbReference type="GO" id="GO:0016706">
    <property type="term" value="F:2-oxoglutarate-dependent dioxygenase activity"/>
    <property type="evidence" value="ECO:0007669"/>
    <property type="project" value="UniProtKB-ARBA"/>
</dbReference>
<proteinExistence type="predicted"/>
<comment type="cofactor">
    <cofactor evidence="1">
        <name>Fe(2+)</name>
        <dbReference type="ChEBI" id="CHEBI:29033"/>
    </cofactor>
</comment>
<evidence type="ECO:0000313" key="2">
    <source>
        <dbReference type="EMBL" id="PDH39541.1"/>
    </source>
</evidence>
<dbReference type="SUPFAM" id="SSF51197">
    <property type="entry name" value="Clavaminate synthase-like"/>
    <property type="match status" value="1"/>
</dbReference>
<dbReference type="InterPro" id="IPR008775">
    <property type="entry name" value="Phytyl_CoA_dOase-like"/>
</dbReference>
<gene>
    <name evidence="2" type="ORF">CNE99_05435</name>
</gene>
<dbReference type="Proteomes" id="UP000219327">
    <property type="component" value="Unassembled WGS sequence"/>
</dbReference>
<dbReference type="PANTHER" id="PTHR20883">
    <property type="entry name" value="PHYTANOYL-COA DIOXYGENASE DOMAIN CONTAINING 1"/>
    <property type="match status" value="1"/>
</dbReference>
<organism evidence="2 3">
    <name type="scientific">OM182 bacterium MED-G24</name>
    <dbReference type="NCBI Taxonomy" id="1986255"/>
    <lineage>
        <taxon>Bacteria</taxon>
        <taxon>Pseudomonadati</taxon>
        <taxon>Pseudomonadota</taxon>
        <taxon>Gammaproteobacteria</taxon>
        <taxon>OMG group</taxon>
        <taxon>OM182 clade</taxon>
    </lineage>
</organism>
<dbReference type="AlphaFoldDB" id="A0A2A5WSZ1"/>
<name>A0A2A5WSZ1_9GAMM</name>
<comment type="caution">
    <text evidence="2">The sequence shown here is derived from an EMBL/GenBank/DDBJ whole genome shotgun (WGS) entry which is preliminary data.</text>
</comment>
<dbReference type="PANTHER" id="PTHR20883:SF48">
    <property type="entry name" value="ECTOINE DIOXYGENASE"/>
    <property type="match status" value="1"/>
</dbReference>
<evidence type="ECO:0000313" key="3">
    <source>
        <dbReference type="Proteomes" id="UP000219327"/>
    </source>
</evidence>
<accession>A0A2A5WSZ1</accession>
<dbReference type="GO" id="GO:0005506">
    <property type="term" value="F:iron ion binding"/>
    <property type="evidence" value="ECO:0007669"/>
    <property type="project" value="UniProtKB-ARBA"/>
</dbReference>